<feature type="compositionally biased region" description="Polar residues" evidence="1">
    <location>
        <begin position="46"/>
        <end position="69"/>
    </location>
</feature>
<evidence type="ECO:0000313" key="3">
    <source>
        <dbReference type="Proteomes" id="UP000836841"/>
    </source>
</evidence>
<gene>
    <name evidence="2" type="ORF">TAV2_LOCUS4213</name>
</gene>
<proteinExistence type="predicted"/>
<sequence length="69" mass="7130">MPIFALVTPSPCNAPTKGCGGRFLNTKISGGGKGETEDPTAKGQPIQPTESQNSEVLQSDSGNLKSPKE</sequence>
<accession>A0AAU9RKE9</accession>
<evidence type="ECO:0000313" key="2">
    <source>
        <dbReference type="EMBL" id="CAH2040844.1"/>
    </source>
</evidence>
<evidence type="ECO:0000256" key="1">
    <source>
        <dbReference type="SAM" id="MobiDB-lite"/>
    </source>
</evidence>
<name>A0AAU9RKE9_THLAR</name>
<feature type="region of interest" description="Disordered" evidence="1">
    <location>
        <begin position="17"/>
        <end position="69"/>
    </location>
</feature>
<reference evidence="2 3" key="1">
    <citation type="submission" date="2022-03" db="EMBL/GenBank/DDBJ databases">
        <authorList>
            <person name="Nunn A."/>
            <person name="Chopra R."/>
            <person name="Nunn A."/>
            <person name="Contreras Garrido A."/>
        </authorList>
    </citation>
    <scope>NUCLEOTIDE SEQUENCE [LARGE SCALE GENOMIC DNA]</scope>
</reference>
<comment type="caution">
    <text evidence="2">The sequence shown here is derived from an EMBL/GenBank/DDBJ whole genome shotgun (WGS) entry which is preliminary data.</text>
</comment>
<dbReference type="AlphaFoldDB" id="A0AAU9RKE9"/>
<keyword evidence="3" id="KW-1185">Reference proteome</keyword>
<dbReference type="EMBL" id="CAJVSB020000033">
    <property type="protein sequence ID" value="CAH2040844.1"/>
    <property type="molecule type" value="Genomic_DNA"/>
</dbReference>
<organism evidence="2 3">
    <name type="scientific">Thlaspi arvense</name>
    <name type="common">Field penny-cress</name>
    <dbReference type="NCBI Taxonomy" id="13288"/>
    <lineage>
        <taxon>Eukaryota</taxon>
        <taxon>Viridiplantae</taxon>
        <taxon>Streptophyta</taxon>
        <taxon>Embryophyta</taxon>
        <taxon>Tracheophyta</taxon>
        <taxon>Spermatophyta</taxon>
        <taxon>Magnoliopsida</taxon>
        <taxon>eudicotyledons</taxon>
        <taxon>Gunneridae</taxon>
        <taxon>Pentapetalae</taxon>
        <taxon>rosids</taxon>
        <taxon>malvids</taxon>
        <taxon>Brassicales</taxon>
        <taxon>Brassicaceae</taxon>
        <taxon>Thlaspideae</taxon>
        <taxon>Thlaspi</taxon>
    </lineage>
</organism>
<dbReference type="Proteomes" id="UP000836841">
    <property type="component" value="Unassembled WGS sequence"/>
</dbReference>
<protein>
    <submittedName>
        <fullName evidence="2">Uncharacterized protein</fullName>
    </submittedName>
</protein>